<organism evidence="2 3">
    <name type="scientific">Pseudomonas chlororaphis</name>
    <dbReference type="NCBI Taxonomy" id="587753"/>
    <lineage>
        <taxon>Bacteria</taxon>
        <taxon>Pseudomonadati</taxon>
        <taxon>Pseudomonadota</taxon>
        <taxon>Gammaproteobacteria</taxon>
        <taxon>Pseudomonadales</taxon>
        <taxon>Pseudomonadaceae</taxon>
        <taxon>Pseudomonas</taxon>
    </lineage>
</organism>
<keyword evidence="1" id="KW-1133">Transmembrane helix</keyword>
<dbReference type="AlphaFoldDB" id="A0AAX3G8D9"/>
<name>A0AAX3G8D9_9PSED</name>
<accession>A0AAX3G8D9</accession>
<dbReference type="RefSeq" id="WP_124302813.1">
    <property type="nucleotide sequence ID" value="NZ_CP118137.1"/>
</dbReference>
<sequence length="266" mass="30216">MAAKEHRKVRIEDQEFDGEITEGFEQKELIRTFAVGVVFKGVSFKQSVLSNCYFRKCKFIRCDFTGTQIKESNFKGASFEECQFRYSTWEKTYLDDNFLDGCLPPEENLARDLVRSLRVNFAQIGNYEAVNKAASIEVVLTGRHLYNAGYSRQAYYRSKSEYKGLGRLSHIAQHARWKALDLLWGNGESILRVLLTGGAVILAAAALLVASEKSFGYLEALLISFQAFWGNTERSIPAELVVALTICRFVLFGLFMAILVKRLSRR</sequence>
<keyword evidence="1" id="KW-0812">Transmembrane</keyword>
<reference evidence="2 3" key="1">
    <citation type="submission" date="2018-12" db="EMBL/GenBank/DDBJ databases">
        <authorList>
            <consortium name="Pathogen Informatics"/>
        </authorList>
    </citation>
    <scope>NUCLEOTIDE SEQUENCE [LARGE SCALE GENOMIC DNA]</scope>
    <source>
        <strain evidence="2 3">NCTC7357</strain>
    </source>
</reference>
<dbReference type="EMBL" id="LR134334">
    <property type="protein sequence ID" value="VEF77947.1"/>
    <property type="molecule type" value="Genomic_DNA"/>
</dbReference>
<dbReference type="Gene3D" id="2.160.20.80">
    <property type="entry name" value="E3 ubiquitin-protein ligase SopA"/>
    <property type="match status" value="1"/>
</dbReference>
<feature type="transmembrane region" description="Helical" evidence="1">
    <location>
        <begin position="240"/>
        <end position="260"/>
    </location>
</feature>
<dbReference type="SUPFAM" id="SSF141571">
    <property type="entry name" value="Pentapeptide repeat-like"/>
    <property type="match status" value="1"/>
</dbReference>
<feature type="transmembrane region" description="Helical" evidence="1">
    <location>
        <begin position="190"/>
        <end position="210"/>
    </location>
</feature>
<proteinExistence type="predicted"/>
<evidence type="ECO:0000313" key="3">
    <source>
        <dbReference type="Proteomes" id="UP000277437"/>
    </source>
</evidence>
<evidence type="ECO:0000313" key="2">
    <source>
        <dbReference type="EMBL" id="VEF77947.1"/>
    </source>
</evidence>
<keyword evidence="1" id="KW-0472">Membrane</keyword>
<gene>
    <name evidence="2" type="ORF">NCTC7357_06355</name>
</gene>
<dbReference type="Pfam" id="PF13599">
    <property type="entry name" value="Pentapeptide_4"/>
    <property type="match status" value="1"/>
</dbReference>
<protein>
    <submittedName>
        <fullName evidence="2">Pentapeptide repeat-containing protein</fullName>
    </submittedName>
</protein>
<dbReference type="Proteomes" id="UP000277437">
    <property type="component" value="Chromosome"/>
</dbReference>
<evidence type="ECO:0000256" key="1">
    <source>
        <dbReference type="SAM" id="Phobius"/>
    </source>
</evidence>
<dbReference type="InterPro" id="IPR001646">
    <property type="entry name" value="5peptide_repeat"/>
</dbReference>